<dbReference type="Gene3D" id="3.40.190.80">
    <property type="match status" value="1"/>
</dbReference>
<name>A0A084UD99_9HYPH</name>
<reference evidence="5 6" key="1">
    <citation type="submission" date="2014-05" db="EMBL/GenBank/DDBJ databases">
        <title>Draft Genome Sequence of Nitratireductor basaltis Strain UMTGB225, A Marine Bacterium Isolated from Green Barrel Tunicate.</title>
        <authorList>
            <person name="Gan H.Y."/>
        </authorList>
    </citation>
    <scope>NUCLEOTIDE SEQUENCE [LARGE SCALE GENOMIC DNA]</scope>
    <source>
        <strain evidence="5 6">UMTGB225</strain>
    </source>
</reference>
<feature type="binding site" evidence="4">
    <location>
        <position position="91"/>
    </location>
    <ligand>
        <name>Mg(2+)</name>
        <dbReference type="ChEBI" id="CHEBI:18420"/>
        <label>1</label>
        <note>catalytic</note>
    </ligand>
</feature>
<dbReference type="CDD" id="cd01638">
    <property type="entry name" value="CysQ"/>
    <property type="match status" value="1"/>
</dbReference>
<evidence type="ECO:0000256" key="4">
    <source>
        <dbReference type="PIRSR" id="PIRSR600760-2"/>
    </source>
</evidence>
<dbReference type="STRING" id="472175.EL18_01976"/>
<comment type="caution">
    <text evidence="5">The sequence shown here is derived from an EMBL/GenBank/DDBJ whole genome shotgun (WGS) entry which is preliminary data.</text>
</comment>
<feature type="binding site" evidence="4">
    <location>
        <position position="92"/>
    </location>
    <ligand>
        <name>Mg(2+)</name>
        <dbReference type="ChEBI" id="CHEBI:18420"/>
        <label>1</label>
        <note>catalytic</note>
    </ligand>
</feature>
<dbReference type="PANTHER" id="PTHR20854:SF4">
    <property type="entry name" value="INOSITOL-1-MONOPHOSPHATASE-RELATED"/>
    <property type="match status" value="1"/>
</dbReference>
<dbReference type="GO" id="GO:0046854">
    <property type="term" value="P:phosphatidylinositol phosphate biosynthetic process"/>
    <property type="evidence" value="ECO:0007669"/>
    <property type="project" value="InterPro"/>
</dbReference>
<dbReference type="InterPro" id="IPR000760">
    <property type="entry name" value="Inositol_monophosphatase-like"/>
</dbReference>
<dbReference type="GO" id="GO:0006020">
    <property type="term" value="P:inositol metabolic process"/>
    <property type="evidence" value="ECO:0007669"/>
    <property type="project" value="TreeGrafter"/>
</dbReference>
<dbReference type="EMBL" id="JMQM01000001">
    <property type="protein sequence ID" value="KFB10935.1"/>
    <property type="molecule type" value="Genomic_DNA"/>
</dbReference>
<dbReference type="PROSITE" id="PS00630">
    <property type="entry name" value="IMP_2"/>
    <property type="match status" value="1"/>
</dbReference>
<organism evidence="5 6">
    <name type="scientific">Nitratireductor basaltis</name>
    <dbReference type="NCBI Taxonomy" id="472175"/>
    <lineage>
        <taxon>Bacteria</taxon>
        <taxon>Pseudomonadati</taxon>
        <taxon>Pseudomonadota</taxon>
        <taxon>Alphaproteobacteria</taxon>
        <taxon>Hyphomicrobiales</taxon>
        <taxon>Phyllobacteriaceae</taxon>
        <taxon>Nitratireductor</taxon>
    </lineage>
</organism>
<evidence type="ECO:0000256" key="3">
    <source>
        <dbReference type="ARBA" id="ARBA00022842"/>
    </source>
</evidence>
<dbReference type="PATRIC" id="fig|472175.3.peg.1983"/>
<dbReference type="GO" id="GO:0046872">
    <property type="term" value="F:metal ion binding"/>
    <property type="evidence" value="ECO:0007669"/>
    <property type="project" value="UniProtKB-KW"/>
</dbReference>
<dbReference type="PRINTS" id="PR00377">
    <property type="entry name" value="IMPHPHTASES"/>
</dbReference>
<keyword evidence="3 4" id="KW-0460">Magnesium</keyword>
<keyword evidence="6" id="KW-1185">Reference proteome</keyword>
<dbReference type="InterPro" id="IPR020550">
    <property type="entry name" value="Inositol_monophosphatase_CS"/>
</dbReference>
<gene>
    <name evidence="5" type="ORF">EL18_01976</name>
</gene>
<proteinExistence type="inferred from homology"/>
<feature type="binding site" evidence="4">
    <location>
        <position position="71"/>
    </location>
    <ligand>
        <name>Mg(2+)</name>
        <dbReference type="ChEBI" id="CHEBI:18420"/>
        <label>1</label>
        <note>catalytic</note>
    </ligand>
</feature>
<evidence type="ECO:0000256" key="1">
    <source>
        <dbReference type="ARBA" id="ARBA00009759"/>
    </source>
</evidence>
<accession>A0A084UD99</accession>
<evidence type="ECO:0000313" key="5">
    <source>
        <dbReference type="EMBL" id="KFB10935.1"/>
    </source>
</evidence>
<comment type="similarity">
    <text evidence="1">Belongs to the inositol monophosphatase superfamily.</text>
</comment>
<dbReference type="PANTHER" id="PTHR20854">
    <property type="entry name" value="INOSITOL MONOPHOSPHATASE"/>
    <property type="match status" value="1"/>
</dbReference>
<dbReference type="Proteomes" id="UP000053675">
    <property type="component" value="Unassembled WGS sequence"/>
</dbReference>
<dbReference type="SUPFAM" id="SSF56655">
    <property type="entry name" value="Carbohydrate phosphatase"/>
    <property type="match status" value="1"/>
</dbReference>
<dbReference type="Gene3D" id="3.30.540.10">
    <property type="entry name" value="Fructose-1,6-Bisphosphatase, subunit A, domain 1"/>
    <property type="match status" value="1"/>
</dbReference>
<comment type="cofactor">
    <cofactor evidence="4">
        <name>Mg(2+)</name>
        <dbReference type="ChEBI" id="CHEBI:18420"/>
    </cofactor>
</comment>
<feature type="binding site" evidence="4">
    <location>
        <position position="89"/>
    </location>
    <ligand>
        <name>Mg(2+)</name>
        <dbReference type="ChEBI" id="CHEBI:18420"/>
        <label>1</label>
        <note>catalytic</note>
    </ligand>
</feature>
<dbReference type="Pfam" id="PF00459">
    <property type="entry name" value="Inositol_P"/>
    <property type="match status" value="1"/>
</dbReference>
<dbReference type="GO" id="GO:0007165">
    <property type="term" value="P:signal transduction"/>
    <property type="evidence" value="ECO:0007669"/>
    <property type="project" value="TreeGrafter"/>
</dbReference>
<dbReference type="GO" id="GO:0008934">
    <property type="term" value="F:inositol monophosphate 1-phosphatase activity"/>
    <property type="evidence" value="ECO:0007669"/>
    <property type="project" value="TreeGrafter"/>
</dbReference>
<evidence type="ECO:0000256" key="2">
    <source>
        <dbReference type="ARBA" id="ARBA00022723"/>
    </source>
</evidence>
<sequence>MSDSIPAAEELELLSQAAREAGEIAMRYFGQNPEVWMKGGTSPVSEADFAVDKYLQEVLTRARPGYGWLSEETADDLDRLKAPRTFVVDPIDGTRAYIDGRDVWCVSIGLVEDGRTIAGVLECPAKKEHYTAALGHGAYVNGKPMAVRQRTDRLVVGGPNPMIKALPDEARDLIDAHPYVPSLAYRIALVACGTMDATFVKPNAHDWDLAAADLMLSEAGGEVRDAKGARPRYAGPSHKLSALAAGSGEFLDDMVEALARVAQK</sequence>
<keyword evidence="2 4" id="KW-0479">Metal-binding</keyword>
<evidence type="ECO:0000313" key="6">
    <source>
        <dbReference type="Proteomes" id="UP000053675"/>
    </source>
</evidence>
<feature type="binding site" evidence="4">
    <location>
        <position position="208"/>
    </location>
    <ligand>
        <name>Mg(2+)</name>
        <dbReference type="ChEBI" id="CHEBI:18420"/>
        <label>1</label>
        <note>catalytic</note>
    </ligand>
</feature>
<protein>
    <submittedName>
        <fullName evidence="5">Inositol monophosphatase</fullName>
    </submittedName>
</protein>
<dbReference type="AlphaFoldDB" id="A0A084UD99"/>
<dbReference type="eggNOG" id="COG0483">
    <property type="taxonomic scope" value="Bacteria"/>
</dbReference>